<evidence type="ECO:0000313" key="1">
    <source>
        <dbReference type="EMBL" id="JAD77208.1"/>
    </source>
</evidence>
<organism evidence="1">
    <name type="scientific">Arundo donax</name>
    <name type="common">Giant reed</name>
    <name type="synonym">Donax arundinaceus</name>
    <dbReference type="NCBI Taxonomy" id="35708"/>
    <lineage>
        <taxon>Eukaryota</taxon>
        <taxon>Viridiplantae</taxon>
        <taxon>Streptophyta</taxon>
        <taxon>Embryophyta</taxon>
        <taxon>Tracheophyta</taxon>
        <taxon>Spermatophyta</taxon>
        <taxon>Magnoliopsida</taxon>
        <taxon>Liliopsida</taxon>
        <taxon>Poales</taxon>
        <taxon>Poaceae</taxon>
        <taxon>PACMAD clade</taxon>
        <taxon>Arundinoideae</taxon>
        <taxon>Arundineae</taxon>
        <taxon>Arundo</taxon>
    </lineage>
</organism>
<reference evidence="1" key="1">
    <citation type="submission" date="2014-09" db="EMBL/GenBank/DDBJ databases">
        <authorList>
            <person name="Magalhaes I.L.F."/>
            <person name="Oliveira U."/>
            <person name="Santos F.R."/>
            <person name="Vidigal T.H.D.A."/>
            <person name="Brescovit A.D."/>
            <person name="Santos A.J."/>
        </authorList>
    </citation>
    <scope>NUCLEOTIDE SEQUENCE</scope>
    <source>
        <tissue evidence="1">Shoot tissue taken approximately 20 cm above the soil surface</tissue>
    </source>
</reference>
<name>A0A0A9CS01_ARUDO</name>
<sequence length="124" mass="14597">MIQYSVAVHEALEDILQLMVGYYELEVQVFLSVIYKLEYDQILLAYYFSVFSGHPCPKFFAESDTLHPCRIPTPVSDSKCYLPCPRKICRIRHPNPCRTLTPCHVSKKHCVRHQKKLRSIEKRR</sequence>
<reference evidence="1" key="2">
    <citation type="journal article" date="2015" name="Data Brief">
        <title>Shoot transcriptome of the giant reed, Arundo donax.</title>
        <authorList>
            <person name="Barrero R.A."/>
            <person name="Guerrero F.D."/>
            <person name="Moolhuijzen P."/>
            <person name="Goolsby J.A."/>
            <person name="Tidwell J."/>
            <person name="Bellgard S.E."/>
            <person name="Bellgard M.I."/>
        </authorList>
    </citation>
    <scope>NUCLEOTIDE SEQUENCE</scope>
    <source>
        <tissue evidence="1">Shoot tissue taken approximately 20 cm above the soil surface</tissue>
    </source>
</reference>
<dbReference type="AlphaFoldDB" id="A0A0A9CS01"/>
<accession>A0A0A9CS01</accession>
<proteinExistence type="predicted"/>
<dbReference type="EMBL" id="GBRH01220687">
    <property type="protein sequence ID" value="JAD77208.1"/>
    <property type="molecule type" value="Transcribed_RNA"/>
</dbReference>
<protein>
    <submittedName>
        <fullName evidence="1">Uncharacterized protein</fullName>
    </submittedName>
</protein>